<keyword evidence="11 17" id="KW-1133">Transmembrane helix</keyword>
<dbReference type="FunFam" id="2.60.40.150:FF:000093">
    <property type="entry name" value="Extended synaptotagmin 3"/>
    <property type="match status" value="1"/>
</dbReference>
<dbReference type="GO" id="GO:0005886">
    <property type="term" value="C:plasma membrane"/>
    <property type="evidence" value="ECO:0007669"/>
    <property type="project" value="UniProtKB-SubCell"/>
</dbReference>
<dbReference type="GO" id="GO:0005544">
    <property type="term" value="F:calcium-dependent phospholipid binding"/>
    <property type="evidence" value="ECO:0007669"/>
    <property type="project" value="TreeGrafter"/>
</dbReference>
<feature type="domain" description="C2" evidence="18">
    <location>
        <begin position="735"/>
        <end position="857"/>
    </location>
</feature>
<evidence type="ECO:0000256" key="14">
    <source>
        <dbReference type="ARBA" id="ARBA00023136"/>
    </source>
</evidence>
<evidence type="ECO:0000256" key="6">
    <source>
        <dbReference type="ARBA" id="ARBA00022692"/>
    </source>
</evidence>
<name>A0A3B3BUP3_ORYME</name>
<dbReference type="Gene3D" id="2.60.40.150">
    <property type="entry name" value="C2 domain"/>
    <property type="match status" value="3"/>
</dbReference>
<evidence type="ECO:0000313" key="21">
    <source>
        <dbReference type="Proteomes" id="UP000261560"/>
    </source>
</evidence>
<dbReference type="InterPro" id="IPR037749">
    <property type="entry name" value="Ext_Synaptotagmin_C2B"/>
</dbReference>
<dbReference type="InterPro" id="IPR051634">
    <property type="entry name" value="Extended_Synaptotagmin"/>
</dbReference>
<dbReference type="GO" id="GO:0061817">
    <property type="term" value="P:endoplasmic reticulum-plasma membrane tethering"/>
    <property type="evidence" value="ECO:0007669"/>
    <property type="project" value="InterPro"/>
</dbReference>
<dbReference type="SUPFAM" id="SSF49562">
    <property type="entry name" value="C2 domain (Calcium/lipid-binding domain, CaLB)"/>
    <property type="match status" value="3"/>
</dbReference>
<keyword evidence="8" id="KW-0677">Repeat</keyword>
<dbReference type="Pfam" id="PF00168">
    <property type="entry name" value="C2"/>
    <property type="match status" value="3"/>
</dbReference>
<evidence type="ECO:0000256" key="17">
    <source>
        <dbReference type="SAM" id="Phobius"/>
    </source>
</evidence>
<sequence>MASMDPPPAAAPGGEGTLSPAAVNRMLMELLIYVGRTLVVLYPVYLTGYLGFSISWVLLCTLMVTWWKKNRVHKDSRIGSAIDFLDNEKQVISTELGGSLQMASWVNFTDVEKVQWVNKVLEQAWPFFGMYMEKLLKGNIQQTIRLSNSALKTFTFTKVHFGHKAPKITGIRAYTQEVDQREVILDLSLNFDSDMDIDAAVNSAITAGVKGVKIQGMLRVILEPLISEAPLVGGVTFFFIRRPTLDLNWTGMTNLLDSPGFSSLSDGTIMDIIASLMVLPNRMCIPLIDQVKVDQMRFPLPRGVVRVHVLEARDLVPKDTYMKGLVKGKSDPYAVVRVGNRHFKTKTINNCLDPKWNEVYEFVVHEAPGQELEVELFDKDNDNDDPLGNFRIDLGEVKKEKVMKQVSLFFLKQFRSVFSFYTSGRTKKDDCTGGFCEINGLFKGRIFFFKWFPLKSIQHGEICLQLNWLSLQSESHLLQESHNGLACAMLAVYLDSASNLSRHPPSESTSNHKQSKQPKEERLTKQNSRPNSYVEFSVGKDVLKSKVVYGNKDPTWEEGFTFFVHNVKTQVLYVKVKDHDKKVELGTLALPLSRLLHISDMVLDQRFLLERSGANSEIKLKATLRILTMEEKPKPTAATPQSKPPIPQAKVGGVSPNIPAAASSSSGPVDRGTKTDPSSPQLSHPSASDSWRSSTTNMRRYDSRSLLSENSLASSRFDLLDGASYPEAIRNHQGSFGDIKLTIRYAGLRKKLLVVVEACRDLFPCSENGTDSYVRLYLLPDQAFTHRKKTHVQKKTVSPVFNEKFEYDVTITEASKRKLDVAVKNNKMFHRKERKDIGTVIIDLSLVDLENGISEWFELTLPGLKK</sequence>
<dbReference type="Pfam" id="PF17047">
    <property type="entry name" value="SMP_LBD"/>
    <property type="match status" value="1"/>
</dbReference>
<comment type="similarity">
    <text evidence="3">Belongs to the extended synaptotagmin family.</text>
</comment>
<dbReference type="GeneTree" id="ENSGT00940000165191"/>
<feature type="domain" description="C2" evidence="18">
    <location>
        <begin position="287"/>
        <end position="407"/>
    </location>
</feature>
<evidence type="ECO:0000256" key="7">
    <source>
        <dbReference type="ARBA" id="ARBA00022723"/>
    </source>
</evidence>
<evidence type="ECO:0000256" key="3">
    <source>
        <dbReference type="ARBA" id="ARBA00005867"/>
    </source>
</evidence>
<dbReference type="Proteomes" id="UP000261560">
    <property type="component" value="Unplaced"/>
</dbReference>
<keyword evidence="13" id="KW-0446">Lipid-binding</keyword>
<dbReference type="GO" id="GO:0035091">
    <property type="term" value="F:phosphatidylinositol binding"/>
    <property type="evidence" value="ECO:0007669"/>
    <property type="project" value="TreeGrafter"/>
</dbReference>
<evidence type="ECO:0000256" key="11">
    <source>
        <dbReference type="ARBA" id="ARBA00022989"/>
    </source>
</evidence>
<evidence type="ECO:0000256" key="2">
    <source>
        <dbReference type="ARBA" id="ARBA00004477"/>
    </source>
</evidence>
<feature type="transmembrane region" description="Helical" evidence="17">
    <location>
        <begin position="220"/>
        <end position="240"/>
    </location>
</feature>
<dbReference type="GO" id="GO:0031210">
    <property type="term" value="F:phosphatidylcholine binding"/>
    <property type="evidence" value="ECO:0007669"/>
    <property type="project" value="TreeGrafter"/>
</dbReference>
<feature type="region of interest" description="Disordered" evidence="16">
    <location>
        <begin position="631"/>
        <end position="695"/>
    </location>
</feature>
<dbReference type="InterPro" id="IPR031468">
    <property type="entry name" value="SMP_LBD"/>
</dbReference>
<dbReference type="FunFam" id="2.60.40.150:FF:000114">
    <property type="entry name" value="Extended synaptotagmin 3"/>
    <property type="match status" value="1"/>
</dbReference>
<evidence type="ECO:0000256" key="10">
    <source>
        <dbReference type="ARBA" id="ARBA00022837"/>
    </source>
</evidence>
<dbReference type="SMART" id="SM00239">
    <property type="entry name" value="C2"/>
    <property type="match status" value="3"/>
</dbReference>
<evidence type="ECO:0000256" key="12">
    <source>
        <dbReference type="ARBA" id="ARBA00023055"/>
    </source>
</evidence>
<dbReference type="CDD" id="cd04050">
    <property type="entry name" value="C2B_Synaptotagmin-like"/>
    <property type="match status" value="1"/>
</dbReference>
<keyword evidence="7" id="KW-0479">Metal-binding</keyword>
<dbReference type="InterPro" id="IPR037752">
    <property type="entry name" value="C2C_KIAA1228"/>
</dbReference>
<dbReference type="CDD" id="cd04030">
    <property type="entry name" value="C2C_KIAA1228"/>
    <property type="match status" value="1"/>
</dbReference>
<dbReference type="GO" id="GO:0005789">
    <property type="term" value="C:endoplasmic reticulum membrane"/>
    <property type="evidence" value="ECO:0007669"/>
    <property type="project" value="UniProtKB-SubCell"/>
</dbReference>
<evidence type="ECO:0000256" key="9">
    <source>
        <dbReference type="ARBA" id="ARBA00022824"/>
    </source>
</evidence>
<comment type="subcellular location">
    <subcellularLocation>
        <location evidence="1">Cell membrane</location>
        <topology evidence="1">Peripheral membrane protein</topology>
    </subcellularLocation>
    <subcellularLocation>
        <location evidence="2">Endoplasmic reticulum membrane</location>
        <topology evidence="2">Multi-pass membrane protein</topology>
    </subcellularLocation>
</comment>
<organism evidence="20 21">
    <name type="scientific">Oryzias melastigma</name>
    <name type="common">Marine medaka</name>
    <dbReference type="NCBI Taxonomy" id="30732"/>
    <lineage>
        <taxon>Eukaryota</taxon>
        <taxon>Metazoa</taxon>
        <taxon>Chordata</taxon>
        <taxon>Craniata</taxon>
        <taxon>Vertebrata</taxon>
        <taxon>Euteleostomi</taxon>
        <taxon>Actinopterygii</taxon>
        <taxon>Neopterygii</taxon>
        <taxon>Teleostei</taxon>
        <taxon>Neoteleostei</taxon>
        <taxon>Acanthomorphata</taxon>
        <taxon>Ovalentaria</taxon>
        <taxon>Atherinomorphae</taxon>
        <taxon>Beloniformes</taxon>
        <taxon>Adrianichthyidae</taxon>
        <taxon>Oryziinae</taxon>
        <taxon>Oryzias</taxon>
    </lineage>
</organism>
<dbReference type="GO" id="GO:0006869">
    <property type="term" value="P:lipid transport"/>
    <property type="evidence" value="ECO:0007669"/>
    <property type="project" value="UniProtKB-KW"/>
</dbReference>
<feature type="domain" description="SMP-LTD" evidence="19">
    <location>
        <begin position="110"/>
        <end position="288"/>
    </location>
</feature>
<feature type="transmembrane region" description="Helical" evidence="17">
    <location>
        <begin position="46"/>
        <end position="67"/>
    </location>
</feature>
<keyword evidence="14 17" id="KW-0472">Membrane</keyword>
<evidence type="ECO:0000313" key="20">
    <source>
        <dbReference type="Ensembl" id="ENSOMEP00000008522.1"/>
    </source>
</evidence>
<reference evidence="20" key="2">
    <citation type="submission" date="2025-09" db="UniProtKB">
        <authorList>
            <consortium name="Ensembl"/>
        </authorList>
    </citation>
    <scope>IDENTIFICATION</scope>
</reference>
<evidence type="ECO:0000256" key="5">
    <source>
        <dbReference type="ARBA" id="ARBA00022475"/>
    </source>
</evidence>
<feature type="compositionally biased region" description="Polar residues" evidence="16">
    <location>
        <begin position="501"/>
        <end position="512"/>
    </location>
</feature>
<feature type="compositionally biased region" description="Polar residues" evidence="16">
    <location>
        <begin position="675"/>
        <end position="695"/>
    </location>
</feature>
<dbReference type="GO" id="GO:0008429">
    <property type="term" value="F:phosphatidylethanolamine binding"/>
    <property type="evidence" value="ECO:0007669"/>
    <property type="project" value="TreeGrafter"/>
</dbReference>
<keyword evidence="21" id="KW-1185">Reference proteome</keyword>
<evidence type="ECO:0000256" key="1">
    <source>
        <dbReference type="ARBA" id="ARBA00004202"/>
    </source>
</evidence>
<proteinExistence type="inferred from homology"/>
<dbReference type="PROSITE" id="PS51847">
    <property type="entry name" value="SMP"/>
    <property type="match status" value="1"/>
</dbReference>
<evidence type="ECO:0000256" key="8">
    <source>
        <dbReference type="ARBA" id="ARBA00022737"/>
    </source>
</evidence>
<dbReference type="InterPro" id="IPR000008">
    <property type="entry name" value="C2_dom"/>
</dbReference>
<protein>
    <recommendedName>
        <fullName evidence="15">Extended synaptotagmin-3</fullName>
    </recommendedName>
</protein>
<keyword evidence="10" id="KW-0106">Calcium</keyword>
<evidence type="ECO:0000259" key="18">
    <source>
        <dbReference type="PROSITE" id="PS50004"/>
    </source>
</evidence>
<keyword evidence="6 17" id="KW-0812">Transmembrane</keyword>
<accession>A0A3B3BUP3</accession>
<evidence type="ECO:0000256" key="15">
    <source>
        <dbReference type="ARBA" id="ARBA00069840"/>
    </source>
</evidence>
<dbReference type="FunFam" id="2.60.40.150:FF:000025">
    <property type="entry name" value="Extended synaptotagmin 2"/>
    <property type="match status" value="1"/>
</dbReference>
<dbReference type="PANTHER" id="PTHR45761:SF4">
    <property type="entry name" value="EXTENDED SYNAPTOTAGMIN-3"/>
    <property type="match status" value="1"/>
</dbReference>
<keyword evidence="9" id="KW-0256">Endoplasmic reticulum</keyword>
<evidence type="ECO:0000259" key="19">
    <source>
        <dbReference type="PROSITE" id="PS51847"/>
    </source>
</evidence>
<dbReference type="CDD" id="cd08391">
    <property type="entry name" value="C2A_C2C_Synaptotagmin_like"/>
    <property type="match status" value="1"/>
</dbReference>
<keyword evidence="5" id="KW-1003">Cell membrane</keyword>
<keyword evidence="12" id="KW-0445">Lipid transport</keyword>
<dbReference type="PANTHER" id="PTHR45761">
    <property type="entry name" value="EXTENDED SYNAPTOTAGMIN-LIKE PROTEIN 2, ISOFORM C"/>
    <property type="match status" value="1"/>
</dbReference>
<dbReference type="Ensembl" id="ENSOMET00000002310.1">
    <property type="protein sequence ID" value="ENSOMEP00000008522.1"/>
    <property type="gene ID" value="ENSOMEG00000009695.1"/>
</dbReference>
<evidence type="ECO:0000256" key="16">
    <source>
        <dbReference type="SAM" id="MobiDB-lite"/>
    </source>
</evidence>
<dbReference type="STRING" id="30732.ENSOMEP00000008522"/>
<dbReference type="PROSITE" id="PS50004">
    <property type="entry name" value="C2"/>
    <property type="match status" value="3"/>
</dbReference>
<dbReference type="GO" id="GO:0005509">
    <property type="term" value="F:calcium ion binding"/>
    <property type="evidence" value="ECO:0007669"/>
    <property type="project" value="TreeGrafter"/>
</dbReference>
<feature type="region of interest" description="Disordered" evidence="16">
    <location>
        <begin position="501"/>
        <end position="529"/>
    </location>
</feature>
<dbReference type="PaxDb" id="30732-ENSOMEP00000008522"/>
<dbReference type="InterPro" id="IPR037733">
    <property type="entry name" value="Ext_Synaptotagmin_C2A"/>
</dbReference>
<dbReference type="AlphaFoldDB" id="A0A3B3BUP3"/>
<evidence type="ECO:0000256" key="4">
    <source>
        <dbReference type="ARBA" id="ARBA00022448"/>
    </source>
</evidence>
<evidence type="ECO:0000256" key="13">
    <source>
        <dbReference type="ARBA" id="ARBA00023121"/>
    </source>
</evidence>
<dbReference type="InterPro" id="IPR039010">
    <property type="entry name" value="Synaptotagmin_SMP"/>
</dbReference>
<reference evidence="20" key="1">
    <citation type="submission" date="2025-08" db="UniProtKB">
        <authorList>
            <consortium name="Ensembl"/>
        </authorList>
    </citation>
    <scope>IDENTIFICATION</scope>
</reference>
<dbReference type="InterPro" id="IPR035892">
    <property type="entry name" value="C2_domain_sf"/>
</dbReference>
<keyword evidence="4" id="KW-0813">Transport</keyword>
<feature type="domain" description="C2" evidence="18">
    <location>
        <begin position="471"/>
        <end position="611"/>
    </location>
</feature>
<dbReference type="OMA" id="WANKVIS"/>